<dbReference type="KEGG" id="ure:UREG_01837"/>
<dbReference type="GeneID" id="8438474"/>
<sequence>MALSKLTDPPDRAMRFQLEEMQGESALWYMGLTEIRDQVGALSDLQALKRVSTRKPKAANSANLQASQSQTRLQSNSAVNQTRVISIEEISDHSEGEDDFQTYEKPDSDASDSEEDPTLIQRSKPLAPVYIRDLVSGLRDSENAERYSLAISTAPGLIRRKAAFGTEILENANELALNLVSLQDKYDISNFHERRMESLIALIVVLPSQMGRWMAHSLFNVDLSLGHRSSILVALGLAARELAGFGDEDAKALGLSPQSNLTFPSKKLPQHLESIYGSPQSSIETISNRISQNILEPLALNAADTLTGPNIMKLQPLSSNATEDRRQRELKSKRKQTTIPKEMYTTLTDSFLMPLLGEFGVMMYTMR</sequence>
<feature type="compositionally biased region" description="Low complexity" evidence="2">
    <location>
        <begin position="58"/>
        <end position="70"/>
    </location>
</feature>
<dbReference type="PANTHER" id="PTHR15830">
    <property type="entry name" value="TELOMERE LENGTH REGULATION PROTEIN TEL2 FAMILY MEMBER"/>
    <property type="match status" value="1"/>
</dbReference>
<evidence type="ECO:0000313" key="5">
    <source>
        <dbReference type="Proteomes" id="UP000002058"/>
    </source>
</evidence>
<protein>
    <recommendedName>
        <fullName evidence="3">Telomere length regulation protein conserved domain-containing protein</fullName>
    </recommendedName>
</protein>
<dbReference type="OrthoDB" id="10258062at2759"/>
<evidence type="ECO:0000259" key="3">
    <source>
        <dbReference type="Pfam" id="PF10193"/>
    </source>
</evidence>
<gene>
    <name evidence="4" type="ORF">UREG_01837</name>
</gene>
<keyword evidence="5" id="KW-1185">Reference proteome</keyword>
<dbReference type="Pfam" id="PF10193">
    <property type="entry name" value="Telomere_reg-2"/>
    <property type="match status" value="1"/>
</dbReference>
<evidence type="ECO:0000313" key="4">
    <source>
        <dbReference type="EMBL" id="EEP76988.1"/>
    </source>
</evidence>
<dbReference type="RefSeq" id="XP_002542321.1">
    <property type="nucleotide sequence ID" value="XM_002542275.1"/>
</dbReference>
<feature type="compositionally biased region" description="Polar residues" evidence="2">
    <location>
        <begin position="71"/>
        <end position="84"/>
    </location>
</feature>
<dbReference type="InterPro" id="IPR019337">
    <property type="entry name" value="Telomere_length_regulation_dom"/>
</dbReference>
<proteinExistence type="inferred from homology"/>
<reference evidence="5" key="1">
    <citation type="journal article" date="2009" name="Genome Res.">
        <title>Comparative genomic analyses of the human fungal pathogens Coccidioides and their relatives.</title>
        <authorList>
            <person name="Sharpton T.J."/>
            <person name="Stajich J.E."/>
            <person name="Rounsley S.D."/>
            <person name="Gardner M.J."/>
            <person name="Wortman J.R."/>
            <person name="Jordar V.S."/>
            <person name="Maiti R."/>
            <person name="Kodira C.D."/>
            <person name="Neafsey D.E."/>
            <person name="Zeng Q."/>
            <person name="Hung C.-Y."/>
            <person name="McMahan C."/>
            <person name="Muszewska A."/>
            <person name="Grynberg M."/>
            <person name="Mandel M.A."/>
            <person name="Kellner E.M."/>
            <person name="Barker B.M."/>
            <person name="Galgiani J.N."/>
            <person name="Orbach M.J."/>
            <person name="Kirkland T.N."/>
            <person name="Cole G.T."/>
            <person name="Henn M.R."/>
            <person name="Birren B.W."/>
            <person name="Taylor J.W."/>
        </authorList>
    </citation>
    <scope>NUCLEOTIDE SEQUENCE [LARGE SCALE GENOMIC DNA]</scope>
    <source>
        <strain evidence="5">UAMH 1704</strain>
    </source>
</reference>
<comment type="similarity">
    <text evidence="1">Belongs to the TEL2 family.</text>
</comment>
<dbReference type="GO" id="GO:0005829">
    <property type="term" value="C:cytosol"/>
    <property type="evidence" value="ECO:0007669"/>
    <property type="project" value="TreeGrafter"/>
</dbReference>
<dbReference type="OMA" id="DHANETV"/>
<dbReference type="GO" id="GO:0042162">
    <property type="term" value="F:telomeric DNA binding"/>
    <property type="evidence" value="ECO:0007669"/>
    <property type="project" value="TreeGrafter"/>
</dbReference>
<dbReference type="InterPro" id="IPR051970">
    <property type="entry name" value="TEL2_Regulation"/>
</dbReference>
<dbReference type="InParanoid" id="C4JJN0"/>
<name>C4JJN0_UNCRE</name>
<dbReference type="HOGENOM" id="CLU_032934_0_0_1"/>
<dbReference type="PANTHER" id="PTHR15830:SF10">
    <property type="entry name" value="TELOMERE LENGTH REGULATION PROTEIN TEL2 HOMOLOG"/>
    <property type="match status" value="1"/>
</dbReference>
<dbReference type="STRING" id="336963.C4JJN0"/>
<dbReference type="Proteomes" id="UP000002058">
    <property type="component" value="Unassembled WGS sequence"/>
</dbReference>
<dbReference type="AlphaFoldDB" id="C4JJN0"/>
<evidence type="ECO:0000256" key="2">
    <source>
        <dbReference type="SAM" id="MobiDB-lite"/>
    </source>
</evidence>
<feature type="region of interest" description="Disordered" evidence="2">
    <location>
        <begin position="311"/>
        <end position="338"/>
    </location>
</feature>
<dbReference type="eggNOG" id="KOG4346">
    <property type="taxonomic scope" value="Eukaryota"/>
</dbReference>
<dbReference type="Gene3D" id="1.25.40.720">
    <property type="entry name" value="Telomere length regulation protein 2, C-terminal domain"/>
    <property type="match status" value="1"/>
</dbReference>
<dbReference type="InterPro" id="IPR038528">
    <property type="entry name" value="TEL2_C_sf"/>
</dbReference>
<accession>C4JJN0</accession>
<evidence type="ECO:0000256" key="1">
    <source>
        <dbReference type="ARBA" id="ARBA00006133"/>
    </source>
</evidence>
<dbReference type="GO" id="GO:0051083">
    <property type="term" value="P:'de novo' cotranslational protein folding"/>
    <property type="evidence" value="ECO:0007669"/>
    <property type="project" value="TreeGrafter"/>
</dbReference>
<feature type="domain" description="Telomere length regulation protein conserved" evidence="3">
    <location>
        <begin position="128"/>
        <end position="239"/>
    </location>
</feature>
<feature type="region of interest" description="Disordered" evidence="2">
    <location>
        <begin position="53"/>
        <end position="119"/>
    </location>
</feature>
<dbReference type="EMBL" id="CH476615">
    <property type="protein sequence ID" value="EEP76988.1"/>
    <property type="molecule type" value="Genomic_DNA"/>
</dbReference>
<organism evidence="4 5">
    <name type="scientific">Uncinocarpus reesii (strain UAMH 1704)</name>
    <dbReference type="NCBI Taxonomy" id="336963"/>
    <lineage>
        <taxon>Eukaryota</taxon>
        <taxon>Fungi</taxon>
        <taxon>Dikarya</taxon>
        <taxon>Ascomycota</taxon>
        <taxon>Pezizomycotina</taxon>
        <taxon>Eurotiomycetes</taxon>
        <taxon>Eurotiomycetidae</taxon>
        <taxon>Onygenales</taxon>
        <taxon>Onygenaceae</taxon>
        <taxon>Uncinocarpus</taxon>
    </lineage>
</organism>
<dbReference type="VEuPathDB" id="FungiDB:UREG_01837"/>
<dbReference type="GO" id="GO:0051879">
    <property type="term" value="F:Hsp90 protein binding"/>
    <property type="evidence" value="ECO:0007669"/>
    <property type="project" value="TreeGrafter"/>
</dbReference>